<feature type="transmembrane region" description="Helical" evidence="7">
    <location>
        <begin position="220"/>
        <end position="238"/>
    </location>
</feature>
<dbReference type="PANTHER" id="PTHR43243:SF4">
    <property type="entry name" value="CATIONIC AMINO ACID TRANSPORTER 4"/>
    <property type="match status" value="1"/>
</dbReference>
<feature type="transmembrane region" description="Helical" evidence="7">
    <location>
        <begin position="317"/>
        <end position="341"/>
    </location>
</feature>
<feature type="transmembrane region" description="Helical" evidence="7">
    <location>
        <begin position="567"/>
        <end position="592"/>
    </location>
</feature>
<keyword evidence="4 7" id="KW-1133">Transmembrane helix</keyword>
<reference evidence="8 9" key="1">
    <citation type="submission" date="2014-11" db="EMBL/GenBank/DDBJ databases">
        <authorList>
            <person name="Zhu J."/>
            <person name="Qi W."/>
            <person name="Song R."/>
        </authorList>
    </citation>
    <scope>NUCLEOTIDE SEQUENCE [LARGE SCALE GENOMIC DNA]</scope>
</reference>
<evidence type="ECO:0000256" key="3">
    <source>
        <dbReference type="ARBA" id="ARBA00022692"/>
    </source>
</evidence>
<dbReference type="OrthoDB" id="3900342at2759"/>
<dbReference type="Proteomes" id="UP000041254">
    <property type="component" value="Unassembled WGS sequence"/>
</dbReference>
<protein>
    <recommendedName>
        <fullName evidence="10">Cationic amino acid transporter C-terminal domain-containing protein</fullName>
    </recommendedName>
</protein>
<feature type="transmembrane region" description="Helical" evidence="7">
    <location>
        <begin position="512"/>
        <end position="534"/>
    </location>
</feature>
<keyword evidence="3 7" id="KW-0812">Transmembrane</keyword>
<feature type="compositionally biased region" description="Low complexity" evidence="6">
    <location>
        <begin position="21"/>
        <end position="41"/>
    </location>
</feature>
<dbReference type="EMBL" id="CDMY01000047">
    <property type="protein sequence ID" value="CEL92116.1"/>
    <property type="molecule type" value="Genomic_DNA"/>
</dbReference>
<feature type="transmembrane region" description="Helical" evidence="7">
    <location>
        <begin position="437"/>
        <end position="457"/>
    </location>
</feature>
<sequence>MPRLTMDAEAASDDPSPDPPQHLSSSAAALPSAAPRLSASSDTSIGVRGLNDVVRAMVQRRGLTSVFEEMETLRRARGEGAHRKDLTVKDLTIVGVSSVVGAGLFLTPGQAGAFAGPALPVAYMMGSIVCIAPALAMGELSSQYPSAGGLYTVCYILFGEFIAYLLAFSQAIMYLFASCVAARGCAQYLAALLNIIGLPQSVTSYLFFEPPAPFNDLFEVSFVAPLFLLAVTTINSLGSHRVAVFLKWNFLFNYSLILFFIVAGAVFFNAANFVPFAPNGMQGVLAAASVAIFAFPGSETIANLSEDCESPSRQIPLAMVATLAIATTVYVSVSGVLMGMVPSGLLDPRAPLSEAFRYHHWAWMGGLVAAGTMTVQLPVMFSIGMAKARIILQMSRDGLLPRALSRIDHHGTPQFGVALLGGIAAVMSALLRIEASMALAVALVMTNYGFSCYCVLLRRLAPVHRSRQDGRGESPRSRAGVKREVVITLGGLFMVVSLCFGYTIHVPAMGRAMQITAAVCVLVLAAAVCVLTAVTKPRRANKAVIGVAGEPLLGENNEHMDDGSESVATGFLCPLFPVLPLVGMFLTMLTVAGCGWRVLLEVLGVWCFVSVFYFLYGIHYSAIRQTAAAPIE</sequence>
<feature type="transmembrane region" description="Helical" evidence="7">
    <location>
        <begin position="283"/>
        <end position="305"/>
    </location>
</feature>
<dbReference type="PhylomeDB" id="A0A0G4EA50"/>
<dbReference type="AlphaFoldDB" id="A0A0G4EA50"/>
<keyword evidence="9" id="KW-1185">Reference proteome</keyword>
<dbReference type="GO" id="GO:0016020">
    <property type="term" value="C:membrane"/>
    <property type="evidence" value="ECO:0007669"/>
    <property type="project" value="UniProtKB-SubCell"/>
</dbReference>
<feature type="transmembrane region" description="Helical" evidence="7">
    <location>
        <begin position="91"/>
        <end position="109"/>
    </location>
</feature>
<evidence type="ECO:0000313" key="9">
    <source>
        <dbReference type="Proteomes" id="UP000041254"/>
    </source>
</evidence>
<organism evidence="8 9">
    <name type="scientific">Vitrella brassicaformis (strain CCMP3155)</name>
    <dbReference type="NCBI Taxonomy" id="1169540"/>
    <lineage>
        <taxon>Eukaryota</taxon>
        <taxon>Sar</taxon>
        <taxon>Alveolata</taxon>
        <taxon>Colpodellida</taxon>
        <taxon>Vitrellaceae</taxon>
        <taxon>Vitrella</taxon>
    </lineage>
</organism>
<feature type="transmembrane region" description="Helical" evidence="7">
    <location>
        <begin position="250"/>
        <end position="271"/>
    </location>
</feature>
<gene>
    <name evidence="8" type="ORF">Vbra_20071</name>
</gene>
<dbReference type="InterPro" id="IPR002293">
    <property type="entry name" value="AA/rel_permease1"/>
</dbReference>
<feature type="region of interest" description="Disordered" evidence="6">
    <location>
        <begin position="1"/>
        <end position="43"/>
    </location>
</feature>
<dbReference type="Gene3D" id="1.20.1740.10">
    <property type="entry name" value="Amino acid/polyamine transporter I"/>
    <property type="match status" value="1"/>
</dbReference>
<evidence type="ECO:0000256" key="5">
    <source>
        <dbReference type="ARBA" id="ARBA00023136"/>
    </source>
</evidence>
<accession>A0A0G4EA50</accession>
<dbReference type="STRING" id="1169540.A0A0G4EA50"/>
<dbReference type="GO" id="GO:0015171">
    <property type="term" value="F:amino acid transmembrane transporter activity"/>
    <property type="evidence" value="ECO:0007669"/>
    <property type="project" value="TreeGrafter"/>
</dbReference>
<dbReference type="Pfam" id="PF13520">
    <property type="entry name" value="AA_permease_2"/>
    <property type="match status" value="1"/>
</dbReference>
<feature type="transmembrane region" description="Helical" evidence="7">
    <location>
        <begin position="361"/>
        <end position="386"/>
    </location>
</feature>
<feature type="transmembrane region" description="Helical" evidence="7">
    <location>
        <begin position="412"/>
        <end position="431"/>
    </location>
</feature>
<evidence type="ECO:0000256" key="1">
    <source>
        <dbReference type="ARBA" id="ARBA00004141"/>
    </source>
</evidence>
<evidence type="ECO:0000256" key="6">
    <source>
        <dbReference type="SAM" id="MobiDB-lite"/>
    </source>
</evidence>
<keyword evidence="5 7" id="KW-0472">Membrane</keyword>
<name>A0A0G4EA50_VITBC</name>
<dbReference type="InParanoid" id="A0A0G4EA50"/>
<feature type="transmembrane region" description="Helical" evidence="7">
    <location>
        <begin position="485"/>
        <end position="506"/>
    </location>
</feature>
<feature type="transmembrane region" description="Helical" evidence="7">
    <location>
        <begin position="598"/>
        <end position="616"/>
    </location>
</feature>
<evidence type="ECO:0000313" key="8">
    <source>
        <dbReference type="EMBL" id="CEL92116.1"/>
    </source>
</evidence>
<proteinExistence type="predicted"/>
<evidence type="ECO:0008006" key="10">
    <source>
        <dbReference type="Google" id="ProtNLM"/>
    </source>
</evidence>
<dbReference type="PANTHER" id="PTHR43243">
    <property type="entry name" value="INNER MEMBRANE TRANSPORTER YGJI-RELATED"/>
    <property type="match status" value="1"/>
</dbReference>
<evidence type="ECO:0000256" key="7">
    <source>
        <dbReference type="SAM" id="Phobius"/>
    </source>
</evidence>
<feature type="transmembrane region" description="Helical" evidence="7">
    <location>
        <begin position="150"/>
        <end position="176"/>
    </location>
</feature>
<evidence type="ECO:0000256" key="4">
    <source>
        <dbReference type="ARBA" id="ARBA00022989"/>
    </source>
</evidence>
<evidence type="ECO:0000256" key="2">
    <source>
        <dbReference type="ARBA" id="ARBA00022448"/>
    </source>
</evidence>
<comment type="subcellular location">
    <subcellularLocation>
        <location evidence="1">Membrane</location>
        <topology evidence="1">Multi-pass membrane protein</topology>
    </subcellularLocation>
</comment>
<keyword evidence="2" id="KW-0813">Transport</keyword>
<dbReference type="VEuPathDB" id="CryptoDB:Vbra_20071"/>